<evidence type="ECO:0000313" key="2">
    <source>
        <dbReference type="Proteomes" id="UP000045285"/>
    </source>
</evidence>
<reference evidence="2" key="1">
    <citation type="submission" date="2014-08" db="EMBL/GenBank/DDBJ databases">
        <authorList>
            <person name="Moulin L."/>
        </authorList>
    </citation>
    <scope>NUCLEOTIDE SEQUENCE [LARGE SCALE GENOMIC DNA]</scope>
</reference>
<organism evidence="1 2">
    <name type="scientific">Mesorhizobium plurifarium</name>
    <dbReference type="NCBI Taxonomy" id="69974"/>
    <lineage>
        <taxon>Bacteria</taxon>
        <taxon>Pseudomonadati</taxon>
        <taxon>Pseudomonadota</taxon>
        <taxon>Alphaproteobacteria</taxon>
        <taxon>Hyphomicrobiales</taxon>
        <taxon>Phyllobacteriaceae</taxon>
        <taxon>Mesorhizobium</taxon>
    </lineage>
</organism>
<dbReference type="AlphaFoldDB" id="A0A090DGY2"/>
<dbReference type="EMBL" id="CCMZ01000004">
    <property type="protein sequence ID" value="CDX12489.1"/>
    <property type="molecule type" value="Genomic_DNA"/>
</dbReference>
<keyword evidence="2" id="KW-1185">Reference proteome</keyword>
<gene>
    <name evidence="1" type="ORF">MPL3356_120011</name>
</gene>
<sequence>MLKLRPDALIPIVTEKRGDRRPAMGCNRYRAGRARERASICYSGQT</sequence>
<dbReference type="Proteomes" id="UP000045285">
    <property type="component" value="Unassembled WGS sequence"/>
</dbReference>
<evidence type="ECO:0000313" key="1">
    <source>
        <dbReference type="EMBL" id="CDX12489.1"/>
    </source>
</evidence>
<protein>
    <submittedName>
        <fullName evidence="1">Uncharacterized protein</fullName>
    </submittedName>
</protein>
<name>A0A090DGY2_MESPL</name>
<accession>A0A090DGY2</accession>
<proteinExistence type="predicted"/>